<dbReference type="OrthoDB" id="9775296at2"/>
<keyword evidence="5" id="KW-1185">Reference proteome</keyword>
<dbReference type="AlphaFoldDB" id="D9SQG2"/>
<comment type="similarity">
    <text evidence="1 3">Belongs to the short-chain dehydrogenases/reductases (SDR) family.</text>
</comment>
<dbReference type="NCBIfam" id="NF004843">
    <property type="entry name" value="PRK06194.1"/>
    <property type="match status" value="1"/>
</dbReference>
<evidence type="ECO:0000313" key="4">
    <source>
        <dbReference type="EMBL" id="ADL50229.1"/>
    </source>
</evidence>
<dbReference type="CDD" id="cd05233">
    <property type="entry name" value="SDR_c"/>
    <property type="match status" value="1"/>
</dbReference>
<evidence type="ECO:0000256" key="3">
    <source>
        <dbReference type="RuleBase" id="RU000363"/>
    </source>
</evidence>
<dbReference type="KEGG" id="ccb:Clocel_0453"/>
<proteinExistence type="inferred from homology"/>
<organism evidence="4 5">
    <name type="scientific">Clostridium cellulovorans (strain ATCC 35296 / DSM 3052 / OCM 3 / 743B)</name>
    <dbReference type="NCBI Taxonomy" id="573061"/>
    <lineage>
        <taxon>Bacteria</taxon>
        <taxon>Bacillati</taxon>
        <taxon>Bacillota</taxon>
        <taxon>Clostridia</taxon>
        <taxon>Eubacteriales</taxon>
        <taxon>Clostridiaceae</taxon>
        <taxon>Clostridium</taxon>
    </lineage>
</organism>
<dbReference type="Gene3D" id="3.40.50.720">
    <property type="entry name" value="NAD(P)-binding Rossmann-like Domain"/>
    <property type="match status" value="1"/>
</dbReference>
<dbReference type="PRINTS" id="PR00081">
    <property type="entry name" value="GDHRDH"/>
</dbReference>
<dbReference type="HOGENOM" id="CLU_010194_2_1_9"/>
<dbReference type="eggNOG" id="COG4221">
    <property type="taxonomic scope" value="Bacteria"/>
</dbReference>
<accession>D9SQG2</accession>
<dbReference type="PANTHER" id="PTHR43391">
    <property type="entry name" value="RETINOL DEHYDROGENASE-RELATED"/>
    <property type="match status" value="1"/>
</dbReference>
<dbReference type="EMBL" id="CP002160">
    <property type="protein sequence ID" value="ADL50229.1"/>
    <property type="molecule type" value="Genomic_DNA"/>
</dbReference>
<dbReference type="GO" id="GO:0016491">
    <property type="term" value="F:oxidoreductase activity"/>
    <property type="evidence" value="ECO:0007669"/>
    <property type="project" value="UniProtKB-KW"/>
</dbReference>
<dbReference type="Pfam" id="PF00106">
    <property type="entry name" value="adh_short"/>
    <property type="match status" value="1"/>
</dbReference>
<dbReference type="STRING" id="573061.Clocel_0453"/>
<protein>
    <submittedName>
        <fullName evidence="4">Short-chain dehydrogenase/reductase SDR</fullName>
    </submittedName>
</protein>
<dbReference type="FunFam" id="3.40.50.720:FF:000084">
    <property type="entry name" value="Short-chain dehydrogenase reductase"/>
    <property type="match status" value="1"/>
</dbReference>
<gene>
    <name evidence="4" type="ordered locus">Clocel_0453</name>
</gene>
<dbReference type="Proteomes" id="UP000002730">
    <property type="component" value="Chromosome"/>
</dbReference>
<dbReference type="SUPFAM" id="SSF51735">
    <property type="entry name" value="NAD(P)-binding Rossmann-fold domains"/>
    <property type="match status" value="1"/>
</dbReference>
<dbReference type="PRINTS" id="PR00080">
    <property type="entry name" value="SDRFAMILY"/>
</dbReference>
<dbReference type="GO" id="GO:0008206">
    <property type="term" value="P:bile acid metabolic process"/>
    <property type="evidence" value="ECO:0007669"/>
    <property type="project" value="UniProtKB-ARBA"/>
</dbReference>
<evidence type="ECO:0000256" key="1">
    <source>
        <dbReference type="ARBA" id="ARBA00006484"/>
    </source>
</evidence>
<dbReference type="InterPro" id="IPR036291">
    <property type="entry name" value="NAD(P)-bd_dom_sf"/>
</dbReference>
<dbReference type="InterPro" id="IPR002347">
    <property type="entry name" value="SDR_fam"/>
</dbReference>
<dbReference type="PANTHER" id="PTHR43391:SF26">
    <property type="entry name" value="BLL7251 PROTEIN"/>
    <property type="match status" value="1"/>
</dbReference>
<evidence type="ECO:0000256" key="2">
    <source>
        <dbReference type="ARBA" id="ARBA00023002"/>
    </source>
</evidence>
<evidence type="ECO:0000313" key="5">
    <source>
        <dbReference type="Proteomes" id="UP000002730"/>
    </source>
</evidence>
<reference evidence="4 5" key="1">
    <citation type="submission" date="2010-08" db="EMBL/GenBank/DDBJ databases">
        <title>Complete sequence of Clostridium cellulovorans 743B.</title>
        <authorList>
            <consortium name="US DOE Joint Genome Institute"/>
            <person name="Lucas S."/>
            <person name="Copeland A."/>
            <person name="Lapidus A."/>
            <person name="Cheng J.-F."/>
            <person name="Bruce D."/>
            <person name="Goodwin L."/>
            <person name="Pitluck S."/>
            <person name="Chertkov O."/>
            <person name="Detter J.C."/>
            <person name="Han C."/>
            <person name="Tapia R."/>
            <person name="Land M."/>
            <person name="Hauser L."/>
            <person name="Chang Y.-J."/>
            <person name="Jeffries C."/>
            <person name="Kyrpides N."/>
            <person name="Ivanova N."/>
            <person name="Mikhailova N."/>
            <person name="Hemme C.L."/>
            <person name="Woyke T."/>
        </authorList>
    </citation>
    <scope>NUCLEOTIDE SEQUENCE [LARGE SCALE GENOMIC DNA]</scope>
    <source>
        <strain evidence="5">ATCC 35296 / DSM 3052 / OCM 3 / 743B</strain>
    </source>
</reference>
<keyword evidence="2" id="KW-0560">Oxidoreductase</keyword>
<dbReference type="RefSeq" id="WP_010075001.1">
    <property type="nucleotide sequence ID" value="NC_014393.1"/>
</dbReference>
<sequence length="281" mass="31138">MKVFKDKVAIITGAASGIGSAIAERCAYEGMKVVLADIDEGALRNTEKVIKSIGVETLSVRCDVSKENDIRVLAEKTLEAFGEVCLLFNNAGVATGTLLWENTTADWQWVLGVNLWGLINSTKTFVPIMLKQNKECHIVNVASIAGFTACPGNGIYSVSKHAIVNFSETLYYEMKLANAPIDVSVVCPGFVNTQLMNSERNRPSDLMNSLDSTSYGPQKQMFEKIFHDGVLSGISPEQVVEEIFQAIPNKKFYILTHKESKDLIRKRMEDILNENNPTIYF</sequence>
<name>D9SQG2_CLOC7</name>